<organism evidence="1 2">
    <name type="scientific">Streptomyces glaucosporus</name>
    <dbReference type="NCBI Taxonomy" id="284044"/>
    <lineage>
        <taxon>Bacteria</taxon>
        <taxon>Bacillati</taxon>
        <taxon>Actinomycetota</taxon>
        <taxon>Actinomycetes</taxon>
        <taxon>Kitasatosporales</taxon>
        <taxon>Streptomycetaceae</taxon>
        <taxon>Streptomyces</taxon>
    </lineage>
</organism>
<accession>A0ABN3IW49</accession>
<evidence type="ECO:0008006" key="3">
    <source>
        <dbReference type="Google" id="ProtNLM"/>
    </source>
</evidence>
<evidence type="ECO:0000313" key="1">
    <source>
        <dbReference type="EMBL" id="GAA2415185.1"/>
    </source>
</evidence>
<evidence type="ECO:0000313" key="2">
    <source>
        <dbReference type="Proteomes" id="UP001500058"/>
    </source>
</evidence>
<sequence length="174" mass="19124">MPIGAVFPLVAVLLFSVSGCAGKDREEKREYAVPESLCDLTVGAEVIAPFMPPGKKVHQSEDGGPGSIWSCEISVDGEEVLRVAREVWEPGWSARRFASSQAYVEPEHEAADKSYVYSDRGAVTVLRCTAKGEKWDLFLKAKARNEGVADAKAMEKLITTYRTELEKRDPCADI</sequence>
<comment type="caution">
    <text evidence="1">The sequence shown here is derived from an EMBL/GenBank/DDBJ whole genome shotgun (WGS) entry which is preliminary data.</text>
</comment>
<keyword evidence="2" id="KW-1185">Reference proteome</keyword>
<gene>
    <name evidence="1" type="ORF">GCM10010420_51310</name>
</gene>
<reference evidence="1 2" key="1">
    <citation type="journal article" date="2019" name="Int. J. Syst. Evol. Microbiol.">
        <title>The Global Catalogue of Microorganisms (GCM) 10K type strain sequencing project: providing services to taxonomists for standard genome sequencing and annotation.</title>
        <authorList>
            <consortium name="The Broad Institute Genomics Platform"/>
            <consortium name="The Broad Institute Genome Sequencing Center for Infectious Disease"/>
            <person name="Wu L."/>
            <person name="Ma J."/>
        </authorList>
    </citation>
    <scope>NUCLEOTIDE SEQUENCE [LARGE SCALE GENOMIC DNA]</scope>
    <source>
        <strain evidence="1 2">JCM 6921</strain>
    </source>
</reference>
<name>A0ABN3IW49_9ACTN</name>
<dbReference type="EMBL" id="BAAATJ010000033">
    <property type="protein sequence ID" value="GAA2415185.1"/>
    <property type="molecule type" value="Genomic_DNA"/>
</dbReference>
<protein>
    <recommendedName>
        <fullName evidence="3">DUF3558 domain-containing protein</fullName>
    </recommendedName>
</protein>
<dbReference type="Proteomes" id="UP001500058">
    <property type="component" value="Unassembled WGS sequence"/>
</dbReference>
<proteinExistence type="predicted"/>